<proteinExistence type="inferred from homology"/>
<dbReference type="Gene3D" id="3.30.470.20">
    <property type="entry name" value="ATP-grasp fold, B domain"/>
    <property type="match status" value="1"/>
</dbReference>
<dbReference type="Proteomes" id="UP001472866">
    <property type="component" value="Chromosome 02"/>
</dbReference>
<dbReference type="EMBL" id="CP151502">
    <property type="protein sequence ID" value="WZN59873.1"/>
    <property type="molecule type" value="Genomic_DNA"/>
</dbReference>
<keyword evidence="7" id="KW-0547">Nucleotide-binding</keyword>
<comment type="subunit">
    <text evidence="3">Monomer.</text>
</comment>
<evidence type="ECO:0000256" key="10">
    <source>
        <dbReference type="ARBA" id="ARBA00022842"/>
    </source>
</evidence>
<dbReference type="GO" id="GO:0047325">
    <property type="term" value="F:inositol-3,4,5,6-tetrakisphosphate 1-kinase activity"/>
    <property type="evidence" value="ECO:0007669"/>
    <property type="project" value="InterPro"/>
</dbReference>
<dbReference type="PANTHER" id="PTHR14217:SF1">
    <property type="entry name" value="INOSITOL-TETRAKISPHOSPHATE 1-KINASE"/>
    <property type="match status" value="1"/>
</dbReference>
<evidence type="ECO:0000256" key="3">
    <source>
        <dbReference type="ARBA" id="ARBA00011245"/>
    </source>
</evidence>
<keyword evidence="6" id="KW-0479">Metal-binding</keyword>
<gene>
    <name evidence="12" type="ORF">HKI87_02g14010</name>
</gene>
<evidence type="ECO:0000256" key="4">
    <source>
        <dbReference type="ARBA" id="ARBA00012017"/>
    </source>
</evidence>
<dbReference type="InterPro" id="IPR008656">
    <property type="entry name" value="Inositol_tetrakis-P_1-kinase"/>
</dbReference>
<name>A0AAX4P113_9CHLO</name>
<comment type="similarity">
    <text evidence="2">Belongs to the ITPK1 family.</text>
</comment>
<comment type="cofactor">
    <cofactor evidence="1">
        <name>Mg(2+)</name>
        <dbReference type="ChEBI" id="CHEBI:18420"/>
    </cofactor>
</comment>
<feature type="domain" description="Inositol 1,3,4-trisphosphate 5/6-kinase ATP-grasp" evidence="11">
    <location>
        <begin position="310"/>
        <end position="478"/>
    </location>
</feature>
<dbReference type="GO" id="GO:0032957">
    <property type="term" value="P:inositol trisphosphate metabolic process"/>
    <property type="evidence" value="ECO:0007669"/>
    <property type="project" value="InterPro"/>
</dbReference>
<keyword evidence="9" id="KW-0067">ATP-binding</keyword>
<evidence type="ECO:0000256" key="9">
    <source>
        <dbReference type="ARBA" id="ARBA00022840"/>
    </source>
</evidence>
<accession>A0AAX4P113</accession>
<dbReference type="PANTHER" id="PTHR14217">
    <property type="entry name" value="INOSITOL-TETRAKISPHOSPHATE 1-KINASE"/>
    <property type="match status" value="1"/>
</dbReference>
<dbReference type="GO" id="GO:0005524">
    <property type="term" value="F:ATP binding"/>
    <property type="evidence" value="ECO:0007669"/>
    <property type="project" value="UniProtKB-KW"/>
</dbReference>
<evidence type="ECO:0000259" key="11">
    <source>
        <dbReference type="Pfam" id="PF05770"/>
    </source>
</evidence>
<keyword evidence="13" id="KW-1185">Reference proteome</keyword>
<evidence type="ECO:0000256" key="5">
    <source>
        <dbReference type="ARBA" id="ARBA00022679"/>
    </source>
</evidence>
<evidence type="ECO:0000256" key="7">
    <source>
        <dbReference type="ARBA" id="ARBA00022741"/>
    </source>
</evidence>
<evidence type="ECO:0000256" key="8">
    <source>
        <dbReference type="ARBA" id="ARBA00022777"/>
    </source>
</evidence>
<evidence type="ECO:0000313" key="12">
    <source>
        <dbReference type="EMBL" id="WZN59873.1"/>
    </source>
</evidence>
<dbReference type="GO" id="GO:0052725">
    <property type="term" value="F:inositol-1,3,4-trisphosphate 6-kinase activity"/>
    <property type="evidence" value="ECO:0007669"/>
    <property type="project" value="InterPro"/>
</dbReference>
<dbReference type="Pfam" id="PF05770">
    <property type="entry name" value="Ins134_P3_kin"/>
    <property type="match status" value="1"/>
</dbReference>
<dbReference type="Gene3D" id="3.40.50.11370">
    <property type="match status" value="1"/>
</dbReference>
<dbReference type="AlphaFoldDB" id="A0AAX4P113"/>
<keyword evidence="8" id="KW-0418">Kinase</keyword>
<keyword evidence="10" id="KW-0460">Magnesium</keyword>
<reference evidence="12 13" key="1">
    <citation type="submission" date="2024-03" db="EMBL/GenBank/DDBJ databases">
        <title>Complete genome sequence of the green alga Chloropicon roscoffensis RCC1871.</title>
        <authorList>
            <person name="Lemieux C."/>
            <person name="Pombert J.-F."/>
            <person name="Otis C."/>
            <person name="Turmel M."/>
        </authorList>
    </citation>
    <scope>NUCLEOTIDE SEQUENCE [LARGE SCALE GENOMIC DNA]</scope>
    <source>
        <strain evidence="12 13">RCC1871</strain>
    </source>
</reference>
<dbReference type="GO" id="GO:0005737">
    <property type="term" value="C:cytoplasm"/>
    <property type="evidence" value="ECO:0007669"/>
    <property type="project" value="TreeGrafter"/>
</dbReference>
<evidence type="ECO:0000256" key="2">
    <source>
        <dbReference type="ARBA" id="ARBA00009601"/>
    </source>
</evidence>
<dbReference type="EC" id="2.7.1.159" evidence="4"/>
<evidence type="ECO:0000256" key="1">
    <source>
        <dbReference type="ARBA" id="ARBA00001946"/>
    </source>
</evidence>
<dbReference type="GO" id="GO:0000287">
    <property type="term" value="F:magnesium ion binding"/>
    <property type="evidence" value="ECO:0007669"/>
    <property type="project" value="InterPro"/>
</dbReference>
<dbReference type="GO" id="GO:0052726">
    <property type="term" value="F:inositol-1,3,4-trisphosphate 5-kinase activity"/>
    <property type="evidence" value="ECO:0007669"/>
    <property type="project" value="InterPro"/>
</dbReference>
<sequence>MVTERASYPKGRRRQGLQSGLPNAAFQLEGLEKLWKDGQQVRELASLLEGLGAYGVTASFFCYDRTDGDVQTARALISRAAASPKTREIPDLVVLTEPVVRADLTSLGSSSGRTLLFHDPEDEALVEVARGVDSLELVPCSSTGEIMTSTSIFQRIAASHLQLHSEQKETSRPVFVVGHIMKQSRSFALSRQGLLHLEVCDGVCFVPVDEAAPIRQQQERFKFDVLIHKASDWIVHSTGHPKASLALPPLFESLASSALRWLDSVDATMPVLSRTEMHKLLLELARPEGGLSHRLILPVTDSFTDRTNLEARTPFIIKSNAACGVSFSHNMIIVRSADKVALNTALEKCYGDYRDLVMQDLMDHEGYEAKVYCIGRAVHIAKRTLSSKARGDEHRPVYAFDSLRAKNRSPAQEDSTISGEDMDFLHECAAQLRRKLGLRLFGFDALKVKGSGKLAIIDVNYFPSYNGIPEAREDLHQALVNNNM</sequence>
<dbReference type="SUPFAM" id="SSF56059">
    <property type="entry name" value="Glutathione synthetase ATP-binding domain-like"/>
    <property type="match status" value="1"/>
</dbReference>
<evidence type="ECO:0000256" key="6">
    <source>
        <dbReference type="ARBA" id="ARBA00022723"/>
    </source>
</evidence>
<protein>
    <recommendedName>
        <fullName evidence="4">inositol-1,3,4-trisphosphate 5/6-kinase</fullName>
        <ecNumber evidence="4">2.7.1.159</ecNumber>
    </recommendedName>
</protein>
<organism evidence="12 13">
    <name type="scientific">Chloropicon roscoffensis</name>
    <dbReference type="NCBI Taxonomy" id="1461544"/>
    <lineage>
        <taxon>Eukaryota</taxon>
        <taxon>Viridiplantae</taxon>
        <taxon>Chlorophyta</taxon>
        <taxon>Chloropicophyceae</taxon>
        <taxon>Chloropicales</taxon>
        <taxon>Chloropicaceae</taxon>
        <taxon>Chloropicon</taxon>
    </lineage>
</organism>
<evidence type="ECO:0000313" key="13">
    <source>
        <dbReference type="Proteomes" id="UP001472866"/>
    </source>
</evidence>
<dbReference type="InterPro" id="IPR040464">
    <property type="entry name" value="InsP(3)kin_ATP-grasp"/>
</dbReference>
<keyword evidence="5" id="KW-0808">Transferase</keyword>